<dbReference type="GO" id="GO:0003723">
    <property type="term" value="F:RNA binding"/>
    <property type="evidence" value="ECO:0007669"/>
    <property type="project" value="UniProtKB-KW"/>
</dbReference>
<feature type="compositionally biased region" description="Polar residues" evidence="8">
    <location>
        <begin position="572"/>
        <end position="581"/>
    </location>
</feature>
<keyword evidence="11" id="KW-1185">Reference proteome</keyword>
<feature type="coiled-coil region" evidence="7">
    <location>
        <begin position="700"/>
        <end position="731"/>
    </location>
</feature>
<evidence type="ECO:0000256" key="3">
    <source>
        <dbReference type="ARBA" id="ARBA00022884"/>
    </source>
</evidence>
<dbReference type="SMART" id="SM01141">
    <property type="entry name" value="DRY_EERY"/>
    <property type="match status" value="1"/>
</dbReference>
<feature type="region of interest" description="Disordered" evidence="8">
    <location>
        <begin position="762"/>
        <end position="837"/>
    </location>
</feature>
<evidence type="ECO:0000256" key="6">
    <source>
        <dbReference type="ARBA" id="ARBA00023187"/>
    </source>
</evidence>
<keyword evidence="2" id="KW-0677">Repeat</keyword>
<feature type="compositionally biased region" description="Basic and acidic residues" evidence="8">
    <location>
        <begin position="585"/>
        <end position="594"/>
    </location>
</feature>
<feature type="compositionally biased region" description="Polar residues" evidence="8">
    <location>
        <begin position="553"/>
        <end position="565"/>
    </location>
</feature>
<feature type="region of interest" description="Disordered" evidence="8">
    <location>
        <begin position="300"/>
        <end position="324"/>
    </location>
</feature>
<evidence type="ECO:0000256" key="4">
    <source>
        <dbReference type="ARBA" id="ARBA00023015"/>
    </source>
</evidence>
<feature type="compositionally biased region" description="Acidic residues" evidence="8">
    <location>
        <begin position="781"/>
        <end position="792"/>
    </location>
</feature>
<feature type="compositionally biased region" description="Polar residues" evidence="8">
    <location>
        <begin position="370"/>
        <end position="386"/>
    </location>
</feature>
<feature type="compositionally biased region" description="Acidic residues" evidence="8">
    <location>
        <begin position="903"/>
        <end position="913"/>
    </location>
</feature>
<name>A0A0L0BXP8_LUCCU</name>
<dbReference type="AlphaFoldDB" id="A0A0L0BXP8"/>
<evidence type="ECO:0000256" key="2">
    <source>
        <dbReference type="ARBA" id="ARBA00022737"/>
    </source>
</evidence>
<dbReference type="SUPFAM" id="SSF109905">
    <property type="entry name" value="Surp module (SWAP domain)"/>
    <property type="match status" value="2"/>
</dbReference>
<dbReference type="InterPro" id="IPR040397">
    <property type="entry name" value="SWAP"/>
</dbReference>
<feature type="domain" description="SURP motif" evidence="9">
    <location>
        <begin position="244"/>
        <end position="286"/>
    </location>
</feature>
<sequence length="1036" mass="116202">MPFNARHTYNTRHDYNTTQGNAGGIGSSSLSAANAASNSSNTVNGILRKVNGSMSSSSASSSLSSTSNANEVRHVDLLVFGYACKVFRDDAKARDIDQGKHLIPWMGDNNLKIDRYDVRGALYDLTPYEPPPGGYGNRLDYLTAEEQRAEQLCEEERYLFLYNNEEDVITKQEEELKRLQQETNGCSYSQVGFSYDQSQQIGPNREEFSNSPSCEEAEQAFQLPYNFQVPEGMQLPETMKQHAIIEKTARFIASQGVQMEILLKAKQSNNVQFEFLSRNSILNPYYKYVVSSIKDGTYPQHTEAKEKDPKESGDNANGNTLGSGTENVVLKPVVTVPTIKYKPSADCAYTQLISKIKGVPLSELHDESSRQSLNSQQESANNSPSLTPVLLQYNGATFVTEQDENSNSNMGQTKTTADSLNDSQPKVEILKNSSALALAQNYSSDSETEEEEAAEAEGEKTPPKLEFPLPPESLQNIIDKTAVYVIKNGRQFEETLRSKSVERFSFLLPDNEFYPYYMYKITGDPNAASKEQKKRKAKEVAEALLSKKGLSGDKSTATNPVSFSIKNKDETATNVSLQQPALPQEHSDDEDKPKTNASANSSQRHVPEHVQKAIQLVESQLMARNAQLAATLALRQTTPLANSVGSSSSSSTLKSLSTRYDSDKLTNKLPTSSVVKMSAGSVAINNSSTSNTSKAEAERNALFEQQQQQRHKELKKAEEKVKDKLAQIAREKLGGLISKEKQLQLERKRKAMAFLNQIKGVSKTDNDSEADAAKKPKSSNNEDEGNNSDDSDVSVHSIPITSYGPNSDDEEEEKLENKIITPTPPSPPHIPIKSKDLTLQNKTATVNVSDDDEVELISEIKPRDVYSKRRSRSRSKDILITSTHSRRHYRKRTPSTESLLSSNDDDDEEEDREDDSRSHRSKSKSHKSKKSKSKKSSKSKKKSKKRSRSKSRTRSPSRSRSHQHSRYHGERYRQRSRSRSYTNHEESYKPSHSERERERERDREQRKRSSHTPSRSHYSSSSSRSHKDKSRSHRYD</sequence>
<dbReference type="PANTHER" id="PTHR13161:SF15">
    <property type="entry name" value="SPLICING FACTOR, SUPPRESSOR OF WHITE-APRICOT HOMOLOG"/>
    <property type="match status" value="1"/>
</dbReference>
<dbReference type="OMA" id="SDGAYHE"/>
<evidence type="ECO:0000256" key="7">
    <source>
        <dbReference type="SAM" id="Coils"/>
    </source>
</evidence>
<feature type="compositionally biased region" description="Low complexity" evidence="8">
    <location>
        <begin position="1011"/>
        <end position="1023"/>
    </location>
</feature>
<feature type="region of interest" description="Disordered" evidence="8">
    <location>
        <begin position="364"/>
        <end position="388"/>
    </location>
</feature>
<evidence type="ECO:0000313" key="10">
    <source>
        <dbReference type="EMBL" id="KNC24823.1"/>
    </source>
</evidence>
<evidence type="ECO:0000259" key="9">
    <source>
        <dbReference type="PROSITE" id="PS50128"/>
    </source>
</evidence>
<dbReference type="SMART" id="SM00648">
    <property type="entry name" value="SWAP"/>
    <property type="match status" value="2"/>
</dbReference>
<organism evidence="10 11">
    <name type="scientific">Lucilia cuprina</name>
    <name type="common">Green bottle fly</name>
    <name type="synonym">Australian sheep blowfly</name>
    <dbReference type="NCBI Taxonomy" id="7375"/>
    <lineage>
        <taxon>Eukaryota</taxon>
        <taxon>Metazoa</taxon>
        <taxon>Ecdysozoa</taxon>
        <taxon>Arthropoda</taxon>
        <taxon>Hexapoda</taxon>
        <taxon>Insecta</taxon>
        <taxon>Pterygota</taxon>
        <taxon>Neoptera</taxon>
        <taxon>Endopterygota</taxon>
        <taxon>Diptera</taxon>
        <taxon>Brachycera</taxon>
        <taxon>Muscomorpha</taxon>
        <taxon>Oestroidea</taxon>
        <taxon>Calliphoridae</taxon>
        <taxon>Luciliinae</taxon>
        <taxon>Lucilia</taxon>
    </lineage>
</organism>
<feature type="compositionally biased region" description="Basic residues" evidence="8">
    <location>
        <begin position="884"/>
        <end position="893"/>
    </location>
</feature>
<evidence type="ECO:0000313" key="11">
    <source>
        <dbReference type="Proteomes" id="UP000037069"/>
    </source>
</evidence>
<dbReference type="PANTHER" id="PTHR13161">
    <property type="entry name" value="SPLICING FACTOR SUPPRESSOR OF WHITE APRICOT"/>
    <property type="match status" value="1"/>
</dbReference>
<feature type="compositionally biased region" description="Acidic residues" evidence="8">
    <location>
        <begin position="446"/>
        <end position="456"/>
    </location>
</feature>
<feature type="compositionally biased region" description="Basic residues" evidence="8">
    <location>
        <begin position="919"/>
        <end position="966"/>
    </location>
</feature>
<evidence type="ECO:0000256" key="1">
    <source>
        <dbReference type="ARBA" id="ARBA00022664"/>
    </source>
</evidence>
<feature type="region of interest" description="Disordered" evidence="8">
    <location>
        <begin position="550"/>
        <end position="607"/>
    </location>
</feature>
<keyword evidence="6" id="KW-0508">mRNA splicing</keyword>
<keyword evidence="7" id="KW-0175">Coiled coil</keyword>
<feature type="domain" description="SURP motif" evidence="9">
    <location>
        <begin position="477"/>
        <end position="517"/>
    </location>
</feature>
<feature type="compositionally biased region" description="Basic and acidic residues" evidence="8">
    <location>
        <begin position="762"/>
        <end position="774"/>
    </location>
</feature>
<gene>
    <name evidence="10" type="ORF">FF38_03722</name>
</gene>
<dbReference type="OrthoDB" id="5836667at2759"/>
<dbReference type="PROSITE" id="PS50128">
    <property type="entry name" value="SURP"/>
    <property type="match status" value="2"/>
</dbReference>
<feature type="compositionally biased region" description="Polar residues" evidence="8">
    <location>
        <begin position="595"/>
        <end position="604"/>
    </location>
</feature>
<feature type="compositionally biased region" description="Basic residues" evidence="8">
    <location>
        <begin position="1024"/>
        <end position="1036"/>
    </location>
</feature>
<dbReference type="EMBL" id="JRES01001169">
    <property type="protein sequence ID" value="KNC24823.1"/>
    <property type="molecule type" value="Genomic_DNA"/>
</dbReference>
<feature type="compositionally biased region" description="Basic and acidic residues" evidence="8">
    <location>
        <begin position="982"/>
        <end position="1007"/>
    </location>
</feature>
<dbReference type="Pfam" id="PF01805">
    <property type="entry name" value="Surp"/>
    <property type="match status" value="2"/>
</dbReference>
<dbReference type="Gene3D" id="1.10.10.790">
    <property type="entry name" value="Surp module"/>
    <property type="match status" value="2"/>
</dbReference>
<dbReference type="InterPro" id="IPR019147">
    <property type="entry name" value="SWAP_N_domain"/>
</dbReference>
<proteinExistence type="predicted"/>
<keyword evidence="1" id="KW-0507">mRNA processing</keyword>
<reference evidence="10 11" key="1">
    <citation type="journal article" date="2015" name="Nat. Commun.">
        <title>Lucilia cuprina genome unlocks parasitic fly biology to underpin future interventions.</title>
        <authorList>
            <person name="Anstead C.A."/>
            <person name="Korhonen P.K."/>
            <person name="Young N.D."/>
            <person name="Hall R.S."/>
            <person name="Jex A.R."/>
            <person name="Murali S.C."/>
            <person name="Hughes D.S."/>
            <person name="Lee S.F."/>
            <person name="Perry T."/>
            <person name="Stroehlein A.J."/>
            <person name="Ansell B.R."/>
            <person name="Breugelmans B."/>
            <person name="Hofmann A."/>
            <person name="Qu J."/>
            <person name="Dugan S."/>
            <person name="Lee S.L."/>
            <person name="Chao H."/>
            <person name="Dinh H."/>
            <person name="Han Y."/>
            <person name="Doddapaneni H.V."/>
            <person name="Worley K.C."/>
            <person name="Muzny D.M."/>
            <person name="Ioannidis P."/>
            <person name="Waterhouse R.M."/>
            <person name="Zdobnov E.M."/>
            <person name="James P.J."/>
            <person name="Bagnall N.H."/>
            <person name="Kotze A.C."/>
            <person name="Gibbs R.A."/>
            <person name="Richards S."/>
            <person name="Batterham P."/>
            <person name="Gasser R.B."/>
        </authorList>
    </citation>
    <scope>NUCLEOTIDE SEQUENCE [LARGE SCALE GENOMIC DNA]</scope>
    <source>
        <strain evidence="10 11">LS</strain>
        <tissue evidence="10">Full body</tissue>
    </source>
</reference>
<evidence type="ECO:0000256" key="5">
    <source>
        <dbReference type="ARBA" id="ARBA00023163"/>
    </source>
</evidence>
<feature type="compositionally biased region" description="Basic and acidic residues" evidence="8">
    <location>
        <begin position="302"/>
        <end position="313"/>
    </location>
</feature>
<feature type="region of interest" description="Disordered" evidence="8">
    <location>
        <begin position="402"/>
        <end position="422"/>
    </location>
</feature>
<comment type="caution">
    <text evidence="10">The sequence shown here is derived from an EMBL/GenBank/DDBJ whole genome shotgun (WGS) entry which is preliminary data.</text>
</comment>
<dbReference type="InterPro" id="IPR000061">
    <property type="entry name" value="Surp"/>
</dbReference>
<feature type="region of interest" description="Disordered" evidence="8">
    <location>
        <begin position="860"/>
        <end position="1036"/>
    </location>
</feature>
<keyword evidence="5" id="KW-0804">Transcription</keyword>
<dbReference type="GO" id="GO:0000395">
    <property type="term" value="P:mRNA 5'-splice site recognition"/>
    <property type="evidence" value="ECO:0007669"/>
    <property type="project" value="TreeGrafter"/>
</dbReference>
<dbReference type="Pfam" id="PF09750">
    <property type="entry name" value="DRY_EERY"/>
    <property type="match status" value="1"/>
</dbReference>
<keyword evidence="4" id="KW-0805">Transcription regulation</keyword>
<dbReference type="Proteomes" id="UP000037069">
    <property type="component" value="Unassembled WGS sequence"/>
</dbReference>
<feature type="compositionally biased region" description="Polar residues" evidence="8">
    <location>
        <begin position="314"/>
        <end position="324"/>
    </location>
</feature>
<feature type="region of interest" description="Disordered" evidence="8">
    <location>
        <begin position="1"/>
        <end position="22"/>
    </location>
</feature>
<evidence type="ECO:0000256" key="8">
    <source>
        <dbReference type="SAM" id="MobiDB-lite"/>
    </source>
</evidence>
<protein>
    <submittedName>
        <fullName evidence="10">Protein suppressor of white apricot</fullName>
    </submittedName>
</protein>
<keyword evidence="3" id="KW-0694">RNA-binding</keyword>
<accession>A0A0L0BXP8</accession>
<feature type="region of interest" description="Disordered" evidence="8">
    <location>
        <begin position="439"/>
        <end position="471"/>
    </location>
</feature>
<dbReference type="InterPro" id="IPR035967">
    <property type="entry name" value="SWAP/Surp_sf"/>
</dbReference>